<accession>W9RK54</accession>
<evidence type="ECO:0000313" key="5">
    <source>
        <dbReference type="EMBL" id="EXB94625.1"/>
    </source>
</evidence>
<dbReference type="Proteomes" id="UP000030645">
    <property type="component" value="Unassembled WGS sequence"/>
</dbReference>
<dbReference type="STRING" id="981085.W9RK54"/>
<reference evidence="6" key="1">
    <citation type="submission" date="2013-01" db="EMBL/GenBank/DDBJ databases">
        <title>Draft Genome Sequence of a Mulberry Tree, Morus notabilis C.K. Schneid.</title>
        <authorList>
            <person name="He N."/>
            <person name="Zhao S."/>
        </authorList>
    </citation>
    <scope>NUCLEOTIDE SEQUENCE</scope>
</reference>
<dbReference type="SUPFAM" id="SSF51110">
    <property type="entry name" value="alpha-D-mannose-specific plant lectins"/>
    <property type="match status" value="1"/>
</dbReference>
<evidence type="ECO:0000256" key="3">
    <source>
        <dbReference type="ARBA" id="ARBA00023180"/>
    </source>
</evidence>
<keyword evidence="3" id="KW-0325">Glycoprotein</keyword>
<sequence length="121" mass="13980">MGVVGLELLPNGNLVLRDAENHVVWKSYDYPTDTLLLDQRLKPNAPNMLLSGEEYSSTSRSIGWRYSFELIKQRSYFSFVMHVLLNDKYSREPLIYFRDGTMLDTENATLLYVSLNIVPLT</sequence>
<name>W9RK54_9ROSA</name>
<dbReference type="EMBL" id="KE345165">
    <property type="protein sequence ID" value="EXB94625.1"/>
    <property type="molecule type" value="Genomic_DNA"/>
</dbReference>
<dbReference type="AlphaFoldDB" id="W9RK54"/>
<dbReference type="InterPro" id="IPR036426">
    <property type="entry name" value="Bulb-type_lectin_dom_sf"/>
</dbReference>
<protein>
    <submittedName>
        <fullName evidence="5">Epidermis-specific secreted glycoprotein EP1</fullName>
    </submittedName>
</protein>
<gene>
    <name evidence="5" type="ORF">L484_005782</name>
</gene>
<evidence type="ECO:0000256" key="1">
    <source>
        <dbReference type="ARBA" id="ARBA00022729"/>
    </source>
</evidence>
<dbReference type="InterPro" id="IPR001480">
    <property type="entry name" value="Bulb-type_lectin_dom"/>
</dbReference>
<evidence type="ECO:0000313" key="6">
    <source>
        <dbReference type="Proteomes" id="UP000030645"/>
    </source>
</evidence>
<organism evidence="5 6">
    <name type="scientific">Morus notabilis</name>
    <dbReference type="NCBI Taxonomy" id="981085"/>
    <lineage>
        <taxon>Eukaryota</taxon>
        <taxon>Viridiplantae</taxon>
        <taxon>Streptophyta</taxon>
        <taxon>Embryophyta</taxon>
        <taxon>Tracheophyta</taxon>
        <taxon>Spermatophyta</taxon>
        <taxon>Magnoliopsida</taxon>
        <taxon>eudicotyledons</taxon>
        <taxon>Gunneridae</taxon>
        <taxon>Pentapetalae</taxon>
        <taxon>rosids</taxon>
        <taxon>fabids</taxon>
        <taxon>Rosales</taxon>
        <taxon>Moraceae</taxon>
        <taxon>Moreae</taxon>
        <taxon>Morus</taxon>
    </lineage>
</organism>
<evidence type="ECO:0000256" key="2">
    <source>
        <dbReference type="ARBA" id="ARBA00023157"/>
    </source>
</evidence>
<feature type="domain" description="Bulb-type lectin" evidence="4">
    <location>
        <begin position="7"/>
        <end position="44"/>
    </location>
</feature>
<evidence type="ECO:0000259" key="4">
    <source>
        <dbReference type="Pfam" id="PF01453"/>
    </source>
</evidence>
<keyword evidence="1" id="KW-0732">Signal</keyword>
<keyword evidence="6" id="KW-1185">Reference proteome</keyword>
<keyword evidence="2" id="KW-1015">Disulfide bond</keyword>
<proteinExistence type="predicted"/>
<dbReference type="Pfam" id="PF01453">
    <property type="entry name" value="B_lectin"/>
    <property type="match status" value="1"/>
</dbReference>